<accession>A0A2I0WAK5</accession>
<protein>
    <submittedName>
        <fullName evidence="1">Uncharacterized protein</fullName>
    </submittedName>
</protein>
<evidence type="ECO:0000313" key="2">
    <source>
        <dbReference type="Proteomes" id="UP000233837"/>
    </source>
</evidence>
<evidence type="ECO:0000313" key="1">
    <source>
        <dbReference type="EMBL" id="PKU72685.1"/>
    </source>
</evidence>
<dbReference type="EMBL" id="KZ502814">
    <property type="protein sequence ID" value="PKU72685.1"/>
    <property type="molecule type" value="Genomic_DNA"/>
</dbReference>
<organism evidence="1 2">
    <name type="scientific">Dendrobium catenatum</name>
    <dbReference type="NCBI Taxonomy" id="906689"/>
    <lineage>
        <taxon>Eukaryota</taxon>
        <taxon>Viridiplantae</taxon>
        <taxon>Streptophyta</taxon>
        <taxon>Embryophyta</taxon>
        <taxon>Tracheophyta</taxon>
        <taxon>Spermatophyta</taxon>
        <taxon>Magnoliopsida</taxon>
        <taxon>Liliopsida</taxon>
        <taxon>Asparagales</taxon>
        <taxon>Orchidaceae</taxon>
        <taxon>Epidendroideae</taxon>
        <taxon>Malaxideae</taxon>
        <taxon>Dendrobiinae</taxon>
        <taxon>Dendrobium</taxon>
    </lineage>
</organism>
<gene>
    <name evidence="1" type="ORF">MA16_Dca010255</name>
</gene>
<dbReference type="AlphaFoldDB" id="A0A2I0WAK5"/>
<reference evidence="1 2" key="1">
    <citation type="journal article" date="2016" name="Sci. Rep.">
        <title>The Dendrobium catenatum Lindl. genome sequence provides insights into polysaccharide synthase, floral development and adaptive evolution.</title>
        <authorList>
            <person name="Zhang G.Q."/>
            <person name="Xu Q."/>
            <person name="Bian C."/>
            <person name="Tsai W.C."/>
            <person name="Yeh C.M."/>
            <person name="Liu K.W."/>
            <person name="Yoshida K."/>
            <person name="Zhang L.S."/>
            <person name="Chang S.B."/>
            <person name="Chen F."/>
            <person name="Shi Y."/>
            <person name="Su Y.Y."/>
            <person name="Zhang Y.Q."/>
            <person name="Chen L.J."/>
            <person name="Yin Y."/>
            <person name="Lin M."/>
            <person name="Huang H."/>
            <person name="Deng H."/>
            <person name="Wang Z.W."/>
            <person name="Zhu S.L."/>
            <person name="Zhao X."/>
            <person name="Deng C."/>
            <person name="Niu S.C."/>
            <person name="Huang J."/>
            <person name="Wang M."/>
            <person name="Liu G.H."/>
            <person name="Yang H.J."/>
            <person name="Xiao X.J."/>
            <person name="Hsiao Y.Y."/>
            <person name="Wu W.L."/>
            <person name="Chen Y.Y."/>
            <person name="Mitsuda N."/>
            <person name="Ohme-Takagi M."/>
            <person name="Luo Y.B."/>
            <person name="Van de Peer Y."/>
            <person name="Liu Z.J."/>
        </authorList>
    </citation>
    <scope>NUCLEOTIDE SEQUENCE [LARGE SCALE GENOMIC DNA]</scope>
    <source>
        <tissue evidence="1">The whole plant</tissue>
    </source>
</reference>
<sequence length="61" mass="6978">MRVKMVLTKKELKELLSMLGSTSSHGGNAELDLLEEDEESERIAWTPSLQSIPESEDYFDY</sequence>
<dbReference type="Proteomes" id="UP000233837">
    <property type="component" value="Unassembled WGS sequence"/>
</dbReference>
<keyword evidence="2" id="KW-1185">Reference proteome</keyword>
<reference evidence="1 2" key="2">
    <citation type="journal article" date="2017" name="Nature">
        <title>The Apostasia genome and the evolution of orchids.</title>
        <authorList>
            <person name="Zhang G.Q."/>
            <person name="Liu K.W."/>
            <person name="Li Z."/>
            <person name="Lohaus R."/>
            <person name="Hsiao Y.Y."/>
            <person name="Niu S.C."/>
            <person name="Wang J.Y."/>
            <person name="Lin Y.C."/>
            <person name="Xu Q."/>
            <person name="Chen L.J."/>
            <person name="Yoshida K."/>
            <person name="Fujiwara S."/>
            <person name="Wang Z.W."/>
            <person name="Zhang Y.Q."/>
            <person name="Mitsuda N."/>
            <person name="Wang M."/>
            <person name="Liu G.H."/>
            <person name="Pecoraro L."/>
            <person name="Huang H.X."/>
            <person name="Xiao X.J."/>
            <person name="Lin M."/>
            <person name="Wu X.Y."/>
            <person name="Wu W.L."/>
            <person name="Chen Y.Y."/>
            <person name="Chang S.B."/>
            <person name="Sakamoto S."/>
            <person name="Ohme-Takagi M."/>
            <person name="Yagi M."/>
            <person name="Zeng S.J."/>
            <person name="Shen C.Y."/>
            <person name="Yeh C.M."/>
            <person name="Luo Y.B."/>
            <person name="Tsai W.C."/>
            <person name="Van de Peer Y."/>
            <person name="Liu Z.J."/>
        </authorList>
    </citation>
    <scope>NUCLEOTIDE SEQUENCE [LARGE SCALE GENOMIC DNA]</scope>
    <source>
        <tissue evidence="1">The whole plant</tissue>
    </source>
</reference>
<proteinExistence type="predicted"/>
<name>A0A2I0WAK5_9ASPA</name>